<evidence type="ECO:0000313" key="3">
    <source>
        <dbReference type="Proteomes" id="UP001294412"/>
    </source>
</evidence>
<dbReference type="InterPro" id="IPR012296">
    <property type="entry name" value="Nuclease_put_TT1808"/>
</dbReference>
<sequence>MSALADTHPPDAVPRNLTIDAFFDWIELREERYELVDGTPVMMPFVKRSHARVVSNIDRTLQQQLDPDRYLVTQGDFAIRTGVRSIRYADVLVEAASDDLDGRTTDTPKLIFEVLSDMTTANDFGPKKLEYMSLSTLDATLILRQDKACVWLWERDGEGNWPDQPRIVETGAIELSRLAVTLPIDAIYRGIVR</sequence>
<name>A0ABU5I772_9HYPH</name>
<keyword evidence="2" id="KW-0255">Endonuclease</keyword>
<reference evidence="2 3" key="1">
    <citation type="submission" date="2023-12" db="EMBL/GenBank/DDBJ databases">
        <title>Description of Novel Strain Fulvimarina sp. 2208YS6-2-32 isolated from Uroteuthis (Photololigo) edulis.</title>
        <authorList>
            <person name="Park J.-S."/>
        </authorList>
    </citation>
    <scope>NUCLEOTIDE SEQUENCE [LARGE SCALE GENOMIC DNA]</scope>
    <source>
        <strain evidence="2 3">2208YS6-2-32</strain>
    </source>
</reference>
<gene>
    <name evidence="2" type="ORF">U0C82_16010</name>
</gene>
<keyword evidence="2" id="KW-0540">Nuclease</keyword>
<comment type="caution">
    <text evidence="2">The sequence shown here is derived from an EMBL/GenBank/DDBJ whole genome shotgun (WGS) entry which is preliminary data.</text>
</comment>
<dbReference type="InterPro" id="IPR011335">
    <property type="entry name" value="Restrct_endonuc-II-like"/>
</dbReference>
<dbReference type="SUPFAM" id="SSF52980">
    <property type="entry name" value="Restriction endonuclease-like"/>
    <property type="match status" value="1"/>
</dbReference>
<evidence type="ECO:0000259" key="1">
    <source>
        <dbReference type="Pfam" id="PF05685"/>
    </source>
</evidence>
<keyword evidence="3" id="KW-1185">Reference proteome</keyword>
<organism evidence="2 3">
    <name type="scientific">Fulvimarina uroteuthidis</name>
    <dbReference type="NCBI Taxonomy" id="3098149"/>
    <lineage>
        <taxon>Bacteria</taxon>
        <taxon>Pseudomonadati</taxon>
        <taxon>Pseudomonadota</taxon>
        <taxon>Alphaproteobacteria</taxon>
        <taxon>Hyphomicrobiales</taxon>
        <taxon>Aurantimonadaceae</taxon>
        <taxon>Fulvimarina</taxon>
    </lineage>
</organism>
<dbReference type="Proteomes" id="UP001294412">
    <property type="component" value="Unassembled WGS sequence"/>
</dbReference>
<evidence type="ECO:0000313" key="2">
    <source>
        <dbReference type="EMBL" id="MDY8110648.1"/>
    </source>
</evidence>
<dbReference type="Gene3D" id="3.90.1570.10">
    <property type="entry name" value="tt1808, chain A"/>
    <property type="match status" value="1"/>
</dbReference>
<dbReference type="Pfam" id="PF05685">
    <property type="entry name" value="Uma2"/>
    <property type="match status" value="1"/>
</dbReference>
<dbReference type="RefSeq" id="WP_322188401.1">
    <property type="nucleotide sequence ID" value="NZ_JAXLPB010000005.1"/>
</dbReference>
<keyword evidence="2" id="KW-0378">Hydrolase</keyword>
<dbReference type="PANTHER" id="PTHR36558">
    <property type="entry name" value="GLR1098 PROTEIN"/>
    <property type="match status" value="1"/>
</dbReference>
<proteinExistence type="predicted"/>
<dbReference type="GO" id="GO:0004519">
    <property type="term" value="F:endonuclease activity"/>
    <property type="evidence" value="ECO:0007669"/>
    <property type="project" value="UniProtKB-KW"/>
</dbReference>
<protein>
    <submittedName>
        <fullName evidence="2">Uma2 family endonuclease</fullName>
    </submittedName>
</protein>
<dbReference type="InterPro" id="IPR008538">
    <property type="entry name" value="Uma2"/>
</dbReference>
<feature type="domain" description="Putative restriction endonuclease" evidence="1">
    <location>
        <begin position="20"/>
        <end position="168"/>
    </location>
</feature>
<dbReference type="CDD" id="cd06260">
    <property type="entry name" value="DUF820-like"/>
    <property type="match status" value="1"/>
</dbReference>
<dbReference type="EMBL" id="JAXLPB010000005">
    <property type="protein sequence ID" value="MDY8110648.1"/>
    <property type="molecule type" value="Genomic_DNA"/>
</dbReference>
<accession>A0ABU5I772</accession>
<dbReference type="PANTHER" id="PTHR36558:SF1">
    <property type="entry name" value="RESTRICTION ENDONUCLEASE DOMAIN-CONTAINING PROTEIN-RELATED"/>
    <property type="match status" value="1"/>
</dbReference>